<comment type="caution">
    <text evidence="3">The sequence shown here is derived from an EMBL/GenBank/DDBJ whole genome shotgun (WGS) entry which is preliminary data.</text>
</comment>
<reference evidence="3" key="2">
    <citation type="submission" date="2020-09" db="EMBL/GenBank/DDBJ databases">
        <authorList>
            <person name="Sun Q."/>
            <person name="Ohkuma M."/>
        </authorList>
    </citation>
    <scope>NUCLEOTIDE SEQUENCE</scope>
    <source>
        <strain evidence="3">JCM 12862</strain>
    </source>
</reference>
<feature type="region of interest" description="Disordered" evidence="1">
    <location>
        <begin position="132"/>
        <end position="158"/>
    </location>
</feature>
<dbReference type="RefSeq" id="WP_188649226.1">
    <property type="nucleotide sequence ID" value="NZ_BMNR01000001.1"/>
</dbReference>
<proteinExistence type="predicted"/>
<keyword evidence="4" id="KW-1185">Reference proteome</keyword>
<keyword evidence="2" id="KW-0732">Signal</keyword>
<organism evidence="3 4">
    <name type="scientific">Yeosuana aromativorans</name>
    <dbReference type="NCBI Taxonomy" id="288019"/>
    <lineage>
        <taxon>Bacteria</taxon>
        <taxon>Pseudomonadati</taxon>
        <taxon>Bacteroidota</taxon>
        <taxon>Flavobacteriia</taxon>
        <taxon>Flavobacteriales</taxon>
        <taxon>Flavobacteriaceae</taxon>
        <taxon>Yeosuana</taxon>
    </lineage>
</organism>
<accession>A0A8J3BBD5</accession>
<feature type="chain" id="PRO_5035221778" description="Periplasmic heavy metal sensor" evidence="2">
    <location>
        <begin position="19"/>
        <end position="158"/>
    </location>
</feature>
<evidence type="ECO:0000313" key="4">
    <source>
        <dbReference type="Proteomes" id="UP000612329"/>
    </source>
</evidence>
<evidence type="ECO:0000256" key="1">
    <source>
        <dbReference type="SAM" id="MobiDB-lite"/>
    </source>
</evidence>
<reference evidence="3" key="1">
    <citation type="journal article" date="2014" name="Int. J. Syst. Evol. Microbiol.">
        <title>Complete genome sequence of Corynebacterium casei LMG S-19264T (=DSM 44701T), isolated from a smear-ripened cheese.</title>
        <authorList>
            <consortium name="US DOE Joint Genome Institute (JGI-PGF)"/>
            <person name="Walter F."/>
            <person name="Albersmeier A."/>
            <person name="Kalinowski J."/>
            <person name="Ruckert C."/>
        </authorList>
    </citation>
    <scope>NUCLEOTIDE SEQUENCE</scope>
    <source>
        <strain evidence="3">JCM 12862</strain>
    </source>
</reference>
<sequence>MKKAIFIAIALVAIQVSAQERNERPNRERGPRMEKMQDLTPEEMATLQTKKMTLHLDLNESQQRAVQKLNLQNATERKARMEAHKAKMESGTMEKPSKEERLKMMNEMLDHKIVMKAKMKEILNADQYAKWEQSQEKMEGRHKKMAMHDGMNRKQKKQ</sequence>
<dbReference type="Proteomes" id="UP000612329">
    <property type="component" value="Unassembled WGS sequence"/>
</dbReference>
<evidence type="ECO:0000256" key="2">
    <source>
        <dbReference type="SAM" id="SignalP"/>
    </source>
</evidence>
<dbReference type="AlphaFoldDB" id="A0A8J3BBD5"/>
<evidence type="ECO:0000313" key="3">
    <source>
        <dbReference type="EMBL" id="GGK09918.1"/>
    </source>
</evidence>
<feature type="signal peptide" evidence="2">
    <location>
        <begin position="1"/>
        <end position="18"/>
    </location>
</feature>
<name>A0A8J3BBD5_9FLAO</name>
<dbReference type="EMBL" id="BMNR01000001">
    <property type="protein sequence ID" value="GGK09918.1"/>
    <property type="molecule type" value="Genomic_DNA"/>
</dbReference>
<gene>
    <name evidence="3" type="ORF">GCM10007962_00130</name>
</gene>
<dbReference type="Gene3D" id="1.20.120.1490">
    <property type="match status" value="1"/>
</dbReference>
<evidence type="ECO:0008006" key="5">
    <source>
        <dbReference type="Google" id="ProtNLM"/>
    </source>
</evidence>
<protein>
    <recommendedName>
        <fullName evidence="5">Periplasmic heavy metal sensor</fullName>
    </recommendedName>
</protein>